<sequence length="293" mass="33065">MNIQKPFTELSKPLEGGLLEDAAKGPTEAMDLKGGYRPSSGSLQESKEGEAKFEEMIRGLSEEFRKLKLENVQLRTSTQDLLAENATLREAIQQEQKENTALQRALRKEEEERLVARRLLNRARERQEVVRVMDRQARTETDALRRQLSAKELEIKAIKRELNEMGPDSLKVTGLPQGCQAKMATEGDVHSLLTALNTEIMETCLAIVHSESFAFARQPTKNIDEECFDIITEHFPESMMGWLREQLSSIDHLALEIVLKDALVAVSSWVISERDPDLAGIEPTGRKARLLKA</sequence>
<evidence type="ECO:0000313" key="3">
    <source>
        <dbReference type="EMBL" id="KIO10225.1"/>
    </source>
</evidence>
<evidence type="ECO:0000313" key="4">
    <source>
        <dbReference type="Proteomes" id="UP000054217"/>
    </source>
</evidence>
<dbReference type="OrthoDB" id="2691345at2759"/>
<dbReference type="AlphaFoldDB" id="A0A0C3P9K1"/>
<protein>
    <submittedName>
        <fullName evidence="3">Uncharacterized protein</fullName>
    </submittedName>
</protein>
<reference evidence="4" key="2">
    <citation type="submission" date="2015-01" db="EMBL/GenBank/DDBJ databases">
        <title>Evolutionary Origins and Diversification of the Mycorrhizal Mutualists.</title>
        <authorList>
            <consortium name="DOE Joint Genome Institute"/>
            <consortium name="Mycorrhizal Genomics Consortium"/>
            <person name="Kohler A."/>
            <person name="Kuo A."/>
            <person name="Nagy L.G."/>
            <person name="Floudas D."/>
            <person name="Copeland A."/>
            <person name="Barry K.W."/>
            <person name="Cichocki N."/>
            <person name="Veneault-Fourrey C."/>
            <person name="LaButti K."/>
            <person name="Lindquist E.A."/>
            <person name="Lipzen A."/>
            <person name="Lundell T."/>
            <person name="Morin E."/>
            <person name="Murat C."/>
            <person name="Riley R."/>
            <person name="Ohm R."/>
            <person name="Sun H."/>
            <person name="Tunlid A."/>
            <person name="Henrissat B."/>
            <person name="Grigoriev I.V."/>
            <person name="Hibbett D.S."/>
            <person name="Martin F."/>
        </authorList>
    </citation>
    <scope>NUCLEOTIDE SEQUENCE [LARGE SCALE GENOMIC DNA]</scope>
    <source>
        <strain evidence="4">Marx 270</strain>
    </source>
</reference>
<evidence type="ECO:0000256" key="2">
    <source>
        <dbReference type="SAM" id="MobiDB-lite"/>
    </source>
</evidence>
<organism evidence="3 4">
    <name type="scientific">Pisolithus tinctorius Marx 270</name>
    <dbReference type="NCBI Taxonomy" id="870435"/>
    <lineage>
        <taxon>Eukaryota</taxon>
        <taxon>Fungi</taxon>
        <taxon>Dikarya</taxon>
        <taxon>Basidiomycota</taxon>
        <taxon>Agaricomycotina</taxon>
        <taxon>Agaricomycetes</taxon>
        <taxon>Agaricomycetidae</taxon>
        <taxon>Boletales</taxon>
        <taxon>Sclerodermatineae</taxon>
        <taxon>Pisolithaceae</taxon>
        <taxon>Pisolithus</taxon>
    </lineage>
</organism>
<gene>
    <name evidence="3" type="ORF">M404DRAFT_898935</name>
</gene>
<reference evidence="3 4" key="1">
    <citation type="submission" date="2014-04" db="EMBL/GenBank/DDBJ databases">
        <authorList>
            <consortium name="DOE Joint Genome Institute"/>
            <person name="Kuo A."/>
            <person name="Kohler A."/>
            <person name="Costa M.D."/>
            <person name="Nagy L.G."/>
            <person name="Floudas D."/>
            <person name="Copeland A."/>
            <person name="Barry K.W."/>
            <person name="Cichocki N."/>
            <person name="Veneault-Fourrey C."/>
            <person name="LaButti K."/>
            <person name="Lindquist E.A."/>
            <person name="Lipzen A."/>
            <person name="Lundell T."/>
            <person name="Morin E."/>
            <person name="Murat C."/>
            <person name="Sun H."/>
            <person name="Tunlid A."/>
            <person name="Henrissat B."/>
            <person name="Grigoriev I.V."/>
            <person name="Hibbett D.S."/>
            <person name="Martin F."/>
            <person name="Nordberg H.P."/>
            <person name="Cantor M.N."/>
            <person name="Hua S.X."/>
        </authorList>
    </citation>
    <scope>NUCLEOTIDE SEQUENCE [LARGE SCALE GENOMIC DNA]</scope>
    <source>
        <strain evidence="3 4">Marx 270</strain>
    </source>
</reference>
<feature type="region of interest" description="Disordered" evidence="2">
    <location>
        <begin position="1"/>
        <end position="49"/>
    </location>
</feature>
<dbReference type="EMBL" id="KN831952">
    <property type="protein sequence ID" value="KIO10225.1"/>
    <property type="molecule type" value="Genomic_DNA"/>
</dbReference>
<accession>A0A0C3P9K1</accession>
<proteinExistence type="predicted"/>
<dbReference type="Proteomes" id="UP000054217">
    <property type="component" value="Unassembled WGS sequence"/>
</dbReference>
<dbReference type="InParanoid" id="A0A0C3P9K1"/>
<dbReference type="HOGENOM" id="CLU_950351_0_0_1"/>
<keyword evidence="4" id="KW-1185">Reference proteome</keyword>
<feature type="coiled-coil region" evidence="1">
    <location>
        <begin position="50"/>
        <end position="161"/>
    </location>
</feature>
<keyword evidence="1" id="KW-0175">Coiled coil</keyword>
<name>A0A0C3P9K1_PISTI</name>
<evidence type="ECO:0000256" key="1">
    <source>
        <dbReference type="SAM" id="Coils"/>
    </source>
</evidence>